<comment type="caution">
    <text evidence="1">The sequence shown here is derived from an EMBL/GenBank/DDBJ whole genome shotgun (WGS) entry which is preliminary data.</text>
</comment>
<evidence type="ECO:0008006" key="3">
    <source>
        <dbReference type="Google" id="ProtNLM"/>
    </source>
</evidence>
<evidence type="ECO:0000313" key="2">
    <source>
        <dbReference type="Proteomes" id="UP000070414"/>
    </source>
</evidence>
<dbReference type="Gene3D" id="3.60.15.10">
    <property type="entry name" value="Ribonuclease Z/Hydroxyacylglutathione hydrolase-like"/>
    <property type="match status" value="1"/>
</dbReference>
<evidence type="ECO:0000313" key="1">
    <source>
        <dbReference type="EMBL" id="KXA97341.1"/>
    </source>
</evidence>
<reference evidence="1 2" key="1">
    <citation type="journal article" date="2016" name="Sci. Rep.">
        <title>Metabolic traits of an uncultured archaeal lineage -MSBL1- from brine pools of the Red Sea.</title>
        <authorList>
            <person name="Mwirichia R."/>
            <person name="Alam I."/>
            <person name="Rashid M."/>
            <person name="Vinu M."/>
            <person name="Ba-Alawi W."/>
            <person name="Anthony Kamau A."/>
            <person name="Kamanda Ngugi D."/>
            <person name="Goker M."/>
            <person name="Klenk H.P."/>
            <person name="Bajic V."/>
            <person name="Stingl U."/>
        </authorList>
    </citation>
    <scope>NUCLEOTIDE SEQUENCE [LARGE SCALE GENOMIC DNA]</scope>
    <source>
        <strain evidence="1">SCGC-AAA259I14</strain>
    </source>
</reference>
<organism evidence="1 2">
    <name type="scientific">candidate division MSBL1 archaeon SCGC-AAA259I14</name>
    <dbReference type="NCBI Taxonomy" id="1698268"/>
    <lineage>
        <taxon>Archaea</taxon>
        <taxon>Methanobacteriati</taxon>
        <taxon>Methanobacteriota</taxon>
        <taxon>candidate division MSBL1</taxon>
    </lineage>
</organism>
<proteinExistence type="predicted"/>
<dbReference type="PATRIC" id="fig|1698268.3.peg.249"/>
<dbReference type="AlphaFoldDB" id="A0A133USX5"/>
<dbReference type="InterPro" id="IPR036866">
    <property type="entry name" value="RibonucZ/Hydroxyglut_hydro"/>
</dbReference>
<gene>
    <name evidence="1" type="ORF">AKJ38_01395</name>
</gene>
<sequence>MVLFRWFGLSCFEIKDSVTIVTDPHDGESLGLNRPNIKGDIVTISHGHFDHVSGKELVSKEDTEVVDGTGKCEVKGIQFEGVSNREGDERGRNIYFVFELDGFRICHLGDLGYSLESDNIEALEPVDILLLPVGGTGGHEGREAINVVKELSPSIVIPMHYMIRGLNVKISSEEEFLDLMAEEGWRIEEKKEAVIERLPEEKEIIKLICRTSG</sequence>
<protein>
    <recommendedName>
        <fullName evidence="3">Metallo-beta-lactamase domain-containing protein</fullName>
    </recommendedName>
</protein>
<dbReference type="PANTHER" id="PTHR42967">
    <property type="entry name" value="METAL DEPENDENT HYDROLASE"/>
    <property type="match status" value="1"/>
</dbReference>
<keyword evidence="2" id="KW-1185">Reference proteome</keyword>
<dbReference type="Pfam" id="PF13483">
    <property type="entry name" value="Lactamase_B_3"/>
    <property type="match status" value="1"/>
</dbReference>
<dbReference type="PANTHER" id="PTHR42967:SF1">
    <property type="entry name" value="MBL FOLD METALLO-HYDROLASE"/>
    <property type="match status" value="1"/>
</dbReference>
<dbReference type="EMBL" id="LHXS01000016">
    <property type="protein sequence ID" value="KXA97341.1"/>
    <property type="molecule type" value="Genomic_DNA"/>
</dbReference>
<accession>A0A133USX5</accession>
<dbReference type="SUPFAM" id="SSF56281">
    <property type="entry name" value="Metallo-hydrolase/oxidoreductase"/>
    <property type="match status" value="1"/>
</dbReference>
<name>A0A133USX5_9EURY</name>
<dbReference type="Proteomes" id="UP000070414">
    <property type="component" value="Unassembled WGS sequence"/>
</dbReference>